<dbReference type="OrthoDB" id="3748418at2"/>
<name>A0A371P107_9ACTN</name>
<dbReference type="AlphaFoldDB" id="A0A371P107"/>
<protein>
    <submittedName>
        <fullName evidence="2">Uncharacterized protein</fullName>
    </submittedName>
</protein>
<evidence type="ECO:0000313" key="3">
    <source>
        <dbReference type="Proteomes" id="UP000265581"/>
    </source>
</evidence>
<proteinExistence type="predicted"/>
<feature type="region of interest" description="Disordered" evidence="1">
    <location>
        <begin position="1"/>
        <end position="24"/>
    </location>
</feature>
<comment type="caution">
    <text evidence="2">The sequence shown here is derived from an EMBL/GenBank/DDBJ whole genome shotgun (WGS) entry which is preliminary data.</text>
</comment>
<dbReference type="RefSeq" id="WP_119704237.1">
    <property type="nucleotide sequence ID" value="NZ_JBHSOI010000002.1"/>
</dbReference>
<dbReference type="Proteomes" id="UP000265581">
    <property type="component" value="Unassembled WGS sequence"/>
</dbReference>
<feature type="compositionally biased region" description="Basic and acidic residues" evidence="1">
    <location>
        <begin position="9"/>
        <end position="24"/>
    </location>
</feature>
<sequence length="83" mass="9058">MTESPDAFDAPHDDRAPQHVPAEHEAVEVTPTGHPAIDEALERLERLDDVDLSLHVEEFDAIHGVLRESLANAGRDEVAPESA</sequence>
<evidence type="ECO:0000313" key="2">
    <source>
        <dbReference type="EMBL" id="REK69637.1"/>
    </source>
</evidence>
<evidence type="ECO:0000256" key="1">
    <source>
        <dbReference type="SAM" id="MobiDB-lite"/>
    </source>
</evidence>
<organism evidence="2 3">
    <name type="scientific">Aeromicrobium endophyticum</name>
    <dbReference type="NCBI Taxonomy" id="2292704"/>
    <lineage>
        <taxon>Bacteria</taxon>
        <taxon>Bacillati</taxon>
        <taxon>Actinomycetota</taxon>
        <taxon>Actinomycetes</taxon>
        <taxon>Propionibacteriales</taxon>
        <taxon>Nocardioidaceae</taxon>
        <taxon>Aeromicrobium</taxon>
    </lineage>
</organism>
<accession>A0A371P107</accession>
<dbReference type="EMBL" id="QUBR01000002">
    <property type="protein sequence ID" value="REK69637.1"/>
    <property type="molecule type" value="Genomic_DNA"/>
</dbReference>
<reference evidence="2 3" key="1">
    <citation type="submission" date="2018-08" db="EMBL/GenBank/DDBJ databases">
        <title>Aeromicrobium sp. M2KJ-4, whole genome shotgun sequence.</title>
        <authorList>
            <person name="Tuo L."/>
        </authorList>
    </citation>
    <scope>NUCLEOTIDE SEQUENCE [LARGE SCALE GENOMIC DNA]</scope>
    <source>
        <strain evidence="2 3">M2KJ-4</strain>
    </source>
</reference>
<gene>
    <name evidence="2" type="ORF">DX116_10525</name>
</gene>
<keyword evidence="3" id="KW-1185">Reference proteome</keyword>